<organism evidence="1 4">
    <name type="scientific">Vandammella animalimorsus</name>
    <dbReference type="NCBI Taxonomy" id="2029117"/>
    <lineage>
        <taxon>Bacteria</taxon>
        <taxon>Pseudomonadati</taxon>
        <taxon>Pseudomonadota</taxon>
        <taxon>Betaproteobacteria</taxon>
        <taxon>Burkholderiales</taxon>
        <taxon>Comamonadaceae</taxon>
        <taxon>Vandammella</taxon>
    </lineage>
</organism>
<dbReference type="EMBL" id="NSJF01000002">
    <property type="protein sequence ID" value="PAT35243.1"/>
    <property type="molecule type" value="Genomic_DNA"/>
</dbReference>
<dbReference type="GeneID" id="93873407"/>
<evidence type="ECO:0000313" key="4">
    <source>
        <dbReference type="Proteomes" id="UP000217999"/>
    </source>
</evidence>
<accession>A0A2A2ABS7</accession>
<dbReference type="EMBL" id="NTBI01000002">
    <property type="protein sequence ID" value="PAX17744.1"/>
    <property type="molecule type" value="Genomic_DNA"/>
</dbReference>
<proteinExistence type="predicted"/>
<dbReference type="Proteomes" id="UP000217999">
    <property type="component" value="Unassembled WGS sequence"/>
</dbReference>
<evidence type="ECO:0000313" key="1">
    <source>
        <dbReference type="EMBL" id="PAT35243.1"/>
    </source>
</evidence>
<dbReference type="InterPro" id="IPR027417">
    <property type="entry name" value="P-loop_NTPase"/>
</dbReference>
<gene>
    <name evidence="1" type="ORF">CK620_04965</name>
    <name evidence="2" type="ORF">CLI92_02570</name>
</gene>
<dbReference type="Proteomes" id="UP000217780">
    <property type="component" value="Unassembled WGS sequence"/>
</dbReference>
<dbReference type="AlphaFoldDB" id="A0A2A2ABS7"/>
<sequence>MLFPRPDYAKALADQLLSPSGLHTGVRSGVFLSNIRRVGKSTFLRNELVPELRQRGAIVIYVDLWADVNRAPLDLVLEAVRKELHALQTPGADMLKRLKGMGLGAAGLSLSFQLDTLGRQGGATLAQAMHELVHQARTDVVLIVDEVQQAAGAAGNALMAALKAARDEVNGNPEAPGHFLFIGTGSHRSLMNDMATKPSHPFKGAVTATFEPLPQAYVQWKLNQLAADGVRLPSPEAAWRGFQTLGHRPEEFERALGQFQAAPQGSDAEFDLICATLASTAADIEFARAGEIGGELAELVFARIANGPEDGTRELYGQAALADYAAALGLPVEVKQVQTTVDALIAANLIARIGHGRFIISDPYVRSIWRQRNAITQALRAGQPIPVQRGGL</sequence>
<reference evidence="3 4" key="1">
    <citation type="submission" date="2017-08" db="EMBL/GenBank/DDBJ databases">
        <title>WGS of Clinical strains of the CDC Group NO-1 linked to zoonotic infections in humans.</title>
        <authorList>
            <person name="Bernier A.-M."/>
            <person name="Bernard K."/>
        </authorList>
    </citation>
    <scope>NUCLEOTIDE SEQUENCE [LARGE SCALE GENOMIC DNA]</scope>
    <source>
        <strain evidence="1 4">NML03-0146</strain>
        <strain evidence="2 3">NML91-0035</strain>
    </source>
</reference>
<evidence type="ECO:0000313" key="2">
    <source>
        <dbReference type="EMBL" id="PAX17744.1"/>
    </source>
</evidence>
<dbReference type="Gene3D" id="3.40.50.300">
    <property type="entry name" value="P-loop containing nucleotide triphosphate hydrolases"/>
    <property type="match status" value="1"/>
</dbReference>
<dbReference type="SUPFAM" id="SSF52540">
    <property type="entry name" value="P-loop containing nucleoside triphosphate hydrolases"/>
    <property type="match status" value="1"/>
</dbReference>
<protein>
    <submittedName>
        <fullName evidence="1">ATPase</fullName>
    </submittedName>
</protein>
<dbReference type="RefSeq" id="WP_095549360.1">
    <property type="nucleotide sequence ID" value="NZ_NSJF01000002.1"/>
</dbReference>
<evidence type="ECO:0000313" key="3">
    <source>
        <dbReference type="Proteomes" id="UP000217780"/>
    </source>
</evidence>
<name>A0A2A2ABS7_9BURK</name>
<accession>A0A2A2T7F2</accession>
<comment type="caution">
    <text evidence="1">The sequence shown here is derived from an EMBL/GenBank/DDBJ whole genome shotgun (WGS) entry which is preliminary data.</text>
</comment>